<accession>A0A7D9D459</accession>
<gene>
    <name evidence="2" type="ORF">JTBM06_V1_20004</name>
</gene>
<dbReference type="EMBL" id="LR633967">
    <property type="protein sequence ID" value="VUX55380.1"/>
    <property type="molecule type" value="Genomic_DNA"/>
</dbReference>
<dbReference type="InterPro" id="IPR022445">
    <property type="entry name" value="Sortase_proteobact_type"/>
</dbReference>
<dbReference type="Pfam" id="PF04203">
    <property type="entry name" value="Sortase"/>
    <property type="match status" value="1"/>
</dbReference>
<name>A0A7D9D459_9GAMM</name>
<dbReference type="InterPro" id="IPR023365">
    <property type="entry name" value="Sortase_dom-sf"/>
</dbReference>
<organism evidence="2">
    <name type="scientific">uncultured Woeseiaceae bacterium</name>
    <dbReference type="NCBI Taxonomy" id="1983305"/>
    <lineage>
        <taxon>Bacteria</taxon>
        <taxon>Pseudomonadati</taxon>
        <taxon>Pseudomonadota</taxon>
        <taxon>Gammaproteobacteria</taxon>
        <taxon>Woeseiales</taxon>
        <taxon>Woeseiaceae</taxon>
        <taxon>environmental samples</taxon>
    </lineage>
</organism>
<dbReference type="NCBIfam" id="TIGR03784">
    <property type="entry name" value="marine_sortase"/>
    <property type="match status" value="1"/>
</dbReference>
<dbReference type="GO" id="GO:0016787">
    <property type="term" value="F:hydrolase activity"/>
    <property type="evidence" value="ECO:0007669"/>
    <property type="project" value="UniProtKB-KW"/>
</dbReference>
<reference evidence="2" key="1">
    <citation type="submission" date="2019-07" db="EMBL/GenBank/DDBJ databases">
        <authorList>
            <person name="Weber M."/>
            <person name="Kostadinov I."/>
            <person name="Kostadinov D I."/>
        </authorList>
    </citation>
    <scope>NUCLEOTIDE SEQUENCE</scope>
    <source>
        <strain evidence="2">Gfbio:sag-sample-m06:053724c1-46a9-4a36-b237-ea2bf867836b</strain>
    </source>
</reference>
<dbReference type="NCBIfam" id="TIGR01076">
    <property type="entry name" value="sortase_fam"/>
    <property type="match status" value="1"/>
</dbReference>
<evidence type="ECO:0000256" key="1">
    <source>
        <dbReference type="ARBA" id="ARBA00022801"/>
    </source>
</evidence>
<dbReference type="CDD" id="cd05828">
    <property type="entry name" value="Sortase_D_1"/>
    <property type="match status" value="1"/>
</dbReference>
<proteinExistence type="predicted"/>
<protein>
    <submittedName>
        <fullName evidence="2">Sortase family protein, Peptidase C60</fullName>
    </submittedName>
</protein>
<sequence length="196" mass="21652">MFRRLSPRYRAGHFAVSCLLCLGFWQLGQGAYIPAKAWVAQELMQRAWRRAKDGDAEVAPWPWADTWPVARLSAKGGDIELIVLEGGSGRTLAFAPAHLSISALPGEAGNSIIAGHRDTHFQFLQFMKRGESIMIEMADGNNYLYQVTDIDVVDSRRGSIVLDTESPMLSLVTCYPFGALEAGGPMRFVVTARMIF</sequence>
<dbReference type="SUPFAM" id="SSF63817">
    <property type="entry name" value="Sortase"/>
    <property type="match status" value="1"/>
</dbReference>
<keyword evidence="1" id="KW-0378">Hydrolase</keyword>
<dbReference type="Gene3D" id="2.40.260.10">
    <property type="entry name" value="Sortase"/>
    <property type="match status" value="1"/>
</dbReference>
<evidence type="ECO:0000313" key="2">
    <source>
        <dbReference type="EMBL" id="VUX55380.1"/>
    </source>
</evidence>
<dbReference type="InterPro" id="IPR005754">
    <property type="entry name" value="Sortase"/>
</dbReference>
<dbReference type="AlphaFoldDB" id="A0A7D9D459"/>
<dbReference type="InterPro" id="IPR041999">
    <property type="entry name" value="Sortase_D_1"/>
</dbReference>